<reference evidence="1 2" key="1">
    <citation type="submission" date="2021-03" db="EMBL/GenBank/DDBJ databases">
        <title>novel species isolated from a fishpond in China.</title>
        <authorList>
            <person name="Lu H."/>
            <person name="Cai Z."/>
        </authorList>
    </citation>
    <scope>NUCLEOTIDE SEQUENCE [LARGE SCALE GENOMIC DNA]</scope>
    <source>
        <strain evidence="1 2">YJ13C</strain>
    </source>
</reference>
<dbReference type="EMBL" id="JAFKCU010000008">
    <property type="protein sequence ID" value="MBN7818061.1"/>
    <property type="molecule type" value="Genomic_DNA"/>
</dbReference>
<evidence type="ECO:0000313" key="2">
    <source>
        <dbReference type="Proteomes" id="UP000664480"/>
    </source>
</evidence>
<proteinExistence type="predicted"/>
<organism evidence="1 2">
    <name type="scientific">Algoriphagus pacificus</name>
    <dbReference type="NCBI Taxonomy" id="2811234"/>
    <lineage>
        <taxon>Bacteria</taxon>
        <taxon>Pseudomonadati</taxon>
        <taxon>Bacteroidota</taxon>
        <taxon>Cytophagia</taxon>
        <taxon>Cytophagales</taxon>
        <taxon>Cyclobacteriaceae</taxon>
        <taxon>Algoriphagus</taxon>
    </lineage>
</organism>
<evidence type="ECO:0000313" key="1">
    <source>
        <dbReference type="EMBL" id="MBN7818061.1"/>
    </source>
</evidence>
<keyword evidence="2" id="KW-1185">Reference proteome</keyword>
<sequence length="377" mass="43480">MVNYIDGAIREAIGRGRSLMSKIPGSRTLGSHFSSLANFANNEIGEIIDALDRLYGDTTYSDPKNLKTKFSRFKMLAGMLSKIENIVIAAMSRKSVDDDYVNKLVKEICSEINFPLPSPVASCLSQKYYHIYPEYGLICIPLLESEFLLHIPDLYHELGHPLIELDNPKVTKFQNNLGYFNLGVKQHYEKEISRREMNKISKDISDPIYIYKDSWLQKWSIEIFCDLFATYTLGPAYLWSNLHMCSKMSWEVCKTPTHEISTHPAGDARMRCCLIALEQIGFEDDAREIRKKWNEFVQIIGQIRTADYFIAYPEAILKSAAEFCLVGIKEIDCEITTPTTTGKVNRILNDSWKQFWKDPQKFQDWERTIVSTFKENL</sequence>
<name>A0ABS3CLT3_9BACT</name>
<dbReference type="RefSeq" id="WP_206588725.1">
    <property type="nucleotide sequence ID" value="NZ_JAFKCU010000008.1"/>
</dbReference>
<dbReference type="Proteomes" id="UP000664480">
    <property type="component" value="Unassembled WGS sequence"/>
</dbReference>
<protein>
    <recommendedName>
        <fullName evidence="3">HEXXH motif-containing protein</fullName>
    </recommendedName>
</protein>
<evidence type="ECO:0008006" key="3">
    <source>
        <dbReference type="Google" id="ProtNLM"/>
    </source>
</evidence>
<gene>
    <name evidence="1" type="ORF">J0A69_21660</name>
</gene>
<comment type="caution">
    <text evidence="1">The sequence shown here is derived from an EMBL/GenBank/DDBJ whole genome shotgun (WGS) entry which is preliminary data.</text>
</comment>
<accession>A0ABS3CLT3</accession>